<evidence type="ECO:0000259" key="4">
    <source>
        <dbReference type="PROSITE" id="PS51071"/>
    </source>
</evidence>
<dbReference type="SUPFAM" id="SSF53697">
    <property type="entry name" value="SIS domain"/>
    <property type="match status" value="1"/>
</dbReference>
<dbReference type="Proteomes" id="UP001156881">
    <property type="component" value="Unassembled WGS sequence"/>
</dbReference>
<dbReference type="PROSITE" id="PS51071">
    <property type="entry name" value="HTH_RPIR"/>
    <property type="match status" value="1"/>
</dbReference>
<gene>
    <name evidence="6" type="ORF">GCM10007884_42440</name>
</gene>
<evidence type="ECO:0000313" key="6">
    <source>
        <dbReference type="EMBL" id="GLS46252.1"/>
    </source>
</evidence>
<protein>
    <submittedName>
        <fullName evidence="6">Transcriptional regulator</fullName>
    </submittedName>
</protein>
<feature type="domain" description="SIS" evidence="5">
    <location>
        <begin position="129"/>
        <end position="266"/>
    </location>
</feature>
<dbReference type="Gene3D" id="3.40.50.10490">
    <property type="entry name" value="Glucose-6-phosphate isomerase like protein, domain 1"/>
    <property type="match status" value="1"/>
</dbReference>
<dbReference type="InterPro" id="IPR047640">
    <property type="entry name" value="RpiR-like"/>
</dbReference>
<dbReference type="InterPro" id="IPR035472">
    <property type="entry name" value="RpiR-like_SIS"/>
</dbReference>
<dbReference type="SUPFAM" id="SSF46689">
    <property type="entry name" value="Homeodomain-like"/>
    <property type="match status" value="1"/>
</dbReference>
<dbReference type="PROSITE" id="PS51464">
    <property type="entry name" value="SIS"/>
    <property type="match status" value="1"/>
</dbReference>
<dbReference type="Pfam" id="PF01418">
    <property type="entry name" value="HTH_6"/>
    <property type="match status" value="1"/>
</dbReference>
<evidence type="ECO:0000313" key="7">
    <source>
        <dbReference type="Proteomes" id="UP001156881"/>
    </source>
</evidence>
<keyword evidence="2" id="KW-0238">DNA-binding</keyword>
<dbReference type="Gene3D" id="1.10.10.10">
    <property type="entry name" value="Winged helix-like DNA-binding domain superfamily/Winged helix DNA-binding domain"/>
    <property type="match status" value="1"/>
</dbReference>
<organism evidence="6 7">
    <name type="scientific">Methylobacterium brachythecii</name>
    <dbReference type="NCBI Taxonomy" id="1176177"/>
    <lineage>
        <taxon>Bacteria</taxon>
        <taxon>Pseudomonadati</taxon>
        <taxon>Pseudomonadota</taxon>
        <taxon>Alphaproteobacteria</taxon>
        <taxon>Hyphomicrobiales</taxon>
        <taxon>Methylobacteriaceae</taxon>
        <taxon>Methylobacterium</taxon>
    </lineage>
</organism>
<evidence type="ECO:0000259" key="5">
    <source>
        <dbReference type="PROSITE" id="PS51464"/>
    </source>
</evidence>
<name>A0ABQ6D7X7_9HYPH</name>
<dbReference type="EMBL" id="BSPG01000037">
    <property type="protein sequence ID" value="GLS46252.1"/>
    <property type="molecule type" value="Genomic_DNA"/>
</dbReference>
<comment type="caution">
    <text evidence="6">The sequence shown here is derived from an EMBL/GenBank/DDBJ whole genome shotgun (WGS) entry which is preliminary data.</text>
</comment>
<dbReference type="InterPro" id="IPR009057">
    <property type="entry name" value="Homeodomain-like_sf"/>
</dbReference>
<dbReference type="Pfam" id="PF01380">
    <property type="entry name" value="SIS"/>
    <property type="match status" value="1"/>
</dbReference>
<dbReference type="InterPro" id="IPR046348">
    <property type="entry name" value="SIS_dom_sf"/>
</dbReference>
<keyword evidence="3" id="KW-0804">Transcription</keyword>
<evidence type="ECO:0000256" key="3">
    <source>
        <dbReference type="ARBA" id="ARBA00023163"/>
    </source>
</evidence>
<feature type="domain" description="HTH rpiR-type" evidence="4">
    <location>
        <begin position="5"/>
        <end position="81"/>
    </location>
</feature>
<dbReference type="CDD" id="cd05013">
    <property type="entry name" value="SIS_RpiR"/>
    <property type="match status" value="1"/>
</dbReference>
<evidence type="ECO:0000256" key="2">
    <source>
        <dbReference type="ARBA" id="ARBA00023125"/>
    </source>
</evidence>
<evidence type="ECO:0000256" key="1">
    <source>
        <dbReference type="ARBA" id="ARBA00023015"/>
    </source>
</evidence>
<reference evidence="7" key="1">
    <citation type="journal article" date="2019" name="Int. J. Syst. Evol. Microbiol.">
        <title>The Global Catalogue of Microorganisms (GCM) 10K type strain sequencing project: providing services to taxonomists for standard genome sequencing and annotation.</title>
        <authorList>
            <consortium name="The Broad Institute Genomics Platform"/>
            <consortium name="The Broad Institute Genome Sequencing Center for Infectious Disease"/>
            <person name="Wu L."/>
            <person name="Ma J."/>
        </authorList>
    </citation>
    <scope>NUCLEOTIDE SEQUENCE [LARGE SCALE GENOMIC DNA]</scope>
    <source>
        <strain evidence="7">NBRC 107710</strain>
    </source>
</reference>
<dbReference type="InterPro" id="IPR036388">
    <property type="entry name" value="WH-like_DNA-bd_sf"/>
</dbReference>
<dbReference type="RefSeq" id="WP_284211967.1">
    <property type="nucleotide sequence ID" value="NZ_BSPG01000037.1"/>
</dbReference>
<proteinExistence type="predicted"/>
<dbReference type="InterPro" id="IPR000281">
    <property type="entry name" value="HTH_RpiR"/>
</dbReference>
<keyword evidence="1" id="KW-0805">Transcription regulation</keyword>
<sequence>MPVADAFGDTVRRLAPSLSPALARVAIYLDQNRAMALANSALQIAAHLGTSDATVIRTVQALGFDGLPDLKQALAAGLDEQRSPATNMRRTLAEAGTDTSKAIAAVLNAHREGMEALQTEGGQAAILAAVTALHPVARIAVFGIGPSAHLAQYMAFQLTRSGRQALLLDATGWALADKLLGLRQGDAVVMLAYGKPYREAQAAMGEARRLGLPVVLVTDTESSAIARQATVVLLARRGRANQVALHATTLAALEAVILGLTAADSDNALQQLADLDRLRKLVSP</sequence>
<keyword evidence="7" id="KW-1185">Reference proteome</keyword>
<dbReference type="PANTHER" id="PTHR30514:SF18">
    <property type="entry name" value="RPIR-FAMILY TRANSCRIPTIONAL REGULATOR"/>
    <property type="match status" value="1"/>
</dbReference>
<accession>A0ABQ6D7X7</accession>
<dbReference type="PANTHER" id="PTHR30514">
    <property type="entry name" value="GLUCOKINASE"/>
    <property type="match status" value="1"/>
</dbReference>
<dbReference type="InterPro" id="IPR001347">
    <property type="entry name" value="SIS_dom"/>
</dbReference>